<keyword evidence="5" id="KW-0677">Repeat</keyword>
<evidence type="ECO:0000256" key="4">
    <source>
        <dbReference type="ARBA" id="ARBA00022692"/>
    </source>
</evidence>
<evidence type="ECO:0000256" key="2">
    <source>
        <dbReference type="ARBA" id="ARBA00006375"/>
    </source>
</evidence>
<dbReference type="InterPro" id="IPR050567">
    <property type="entry name" value="Mitochondrial_Carrier"/>
</dbReference>
<reference evidence="12 13" key="1">
    <citation type="journal article" date="2011" name="Proc. Natl. Acad. Sci. U.S.A.">
        <title>Evolutionary erosion of yeast sex chromosomes by mating-type switching accidents.</title>
        <authorList>
            <person name="Gordon J.L."/>
            <person name="Armisen D."/>
            <person name="Proux-Wera E."/>
            <person name="Oheigeartaigh S.S."/>
            <person name="Byrne K.P."/>
            <person name="Wolfe K.H."/>
        </authorList>
    </citation>
    <scope>NUCLEOTIDE SEQUENCE [LARGE SCALE GENOMIC DNA]</scope>
    <source>
        <strain evidence="13">ATCC 22294 / BCRC 22015 / CBS 2517 / CECT 1963 / NBRC 1671 / NRRL Y-8276</strain>
    </source>
</reference>
<dbReference type="EMBL" id="HE650824">
    <property type="protein sequence ID" value="CCF58160.1"/>
    <property type="molecule type" value="Genomic_DNA"/>
</dbReference>
<feature type="transmembrane region" description="Helical" evidence="11">
    <location>
        <begin position="102"/>
        <end position="123"/>
    </location>
</feature>
<dbReference type="KEGG" id="kaf:KAFR_0D05130"/>
<dbReference type="RefSeq" id="XP_003957295.1">
    <property type="nucleotide sequence ID" value="XM_003957246.1"/>
</dbReference>
<dbReference type="AlphaFoldDB" id="H2AUW0"/>
<organism evidence="12 13">
    <name type="scientific">Kazachstania africana (strain ATCC 22294 / BCRC 22015 / CBS 2517 / CECT 1963 / NBRC 1671 / NRRL Y-8276)</name>
    <name type="common">Yeast</name>
    <name type="synonym">Kluyveromyces africanus</name>
    <dbReference type="NCBI Taxonomy" id="1071382"/>
    <lineage>
        <taxon>Eukaryota</taxon>
        <taxon>Fungi</taxon>
        <taxon>Dikarya</taxon>
        <taxon>Ascomycota</taxon>
        <taxon>Saccharomycotina</taxon>
        <taxon>Saccharomycetes</taxon>
        <taxon>Saccharomycetales</taxon>
        <taxon>Saccharomycetaceae</taxon>
        <taxon>Kazachstania</taxon>
    </lineage>
</organism>
<evidence type="ECO:0000256" key="9">
    <source>
        <dbReference type="PROSITE-ProRule" id="PRU00282"/>
    </source>
</evidence>
<protein>
    <recommendedName>
        <fullName evidence="14">Mitochondrial carrier protein</fullName>
    </recommendedName>
</protein>
<feature type="transmembrane region" description="Helical" evidence="11">
    <location>
        <begin position="215"/>
        <end position="233"/>
    </location>
</feature>
<dbReference type="GO" id="GO:1990575">
    <property type="term" value="P:mitochondrial L-ornithine transmembrane transport"/>
    <property type="evidence" value="ECO:0007669"/>
    <property type="project" value="TreeGrafter"/>
</dbReference>
<keyword evidence="13" id="KW-1185">Reference proteome</keyword>
<accession>H2AUW0</accession>
<comment type="similarity">
    <text evidence="2 10">Belongs to the mitochondrial carrier (TC 2.A.29) family.</text>
</comment>
<dbReference type="PROSITE" id="PS50920">
    <property type="entry name" value="SOLCAR"/>
    <property type="match status" value="3"/>
</dbReference>
<feature type="repeat" description="Solcar" evidence="9">
    <location>
        <begin position="212"/>
        <end position="293"/>
    </location>
</feature>
<evidence type="ECO:0000313" key="13">
    <source>
        <dbReference type="Proteomes" id="UP000005220"/>
    </source>
</evidence>
<dbReference type="FunCoup" id="H2AUW0">
    <property type="interactions" value="107"/>
</dbReference>
<dbReference type="eggNOG" id="KOG0758">
    <property type="taxonomic scope" value="Eukaryota"/>
</dbReference>
<dbReference type="SUPFAM" id="SSF103506">
    <property type="entry name" value="Mitochondrial carrier"/>
    <property type="match status" value="1"/>
</dbReference>
<gene>
    <name evidence="12" type="primary">KAFR0D05130</name>
    <name evidence="12" type="ORF">KAFR_0D05130</name>
</gene>
<dbReference type="PANTHER" id="PTHR45624">
    <property type="entry name" value="MITOCHONDRIAL BASIC AMINO ACIDS TRANSPORTER-RELATED"/>
    <property type="match status" value="1"/>
</dbReference>
<dbReference type="InterPro" id="IPR018108">
    <property type="entry name" value="MCP_transmembrane"/>
</dbReference>
<dbReference type="HOGENOM" id="CLU_015166_16_3_1"/>
<feature type="repeat" description="Solcar" evidence="9">
    <location>
        <begin position="9"/>
        <end position="95"/>
    </location>
</feature>
<dbReference type="InParanoid" id="H2AUW0"/>
<dbReference type="Pfam" id="PF00153">
    <property type="entry name" value="Mito_carr"/>
    <property type="match status" value="3"/>
</dbReference>
<dbReference type="GeneID" id="13882562"/>
<evidence type="ECO:0000256" key="8">
    <source>
        <dbReference type="ARBA" id="ARBA00023136"/>
    </source>
</evidence>
<dbReference type="InterPro" id="IPR023395">
    <property type="entry name" value="MCP_dom_sf"/>
</dbReference>
<dbReference type="GO" id="GO:0031966">
    <property type="term" value="C:mitochondrial membrane"/>
    <property type="evidence" value="ECO:0007669"/>
    <property type="project" value="UniProtKB-SubCell"/>
</dbReference>
<evidence type="ECO:0000256" key="10">
    <source>
        <dbReference type="RuleBase" id="RU000488"/>
    </source>
</evidence>
<name>H2AUW0_KAZAF</name>
<proteinExistence type="inferred from homology"/>
<comment type="subcellular location">
    <subcellularLocation>
        <location evidence="1">Mitochondrion membrane</location>
        <topology evidence="1">Multi-pass membrane protein</topology>
    </subcellularLocation>
</comment>
<dbReference type="FunFam" id="1.50.40.10:FF:000099">
    <property type="entry name" value="Mitochondrial carrier protein"/>
    <property type="match status" value="1"/>
</dbReference>
<sequence length="301" mass="33029">MEQAGGGLSSIFWNIINGSIAGAIGKIIEYPFDTVKVRMQTQGSHIFPTTWSCIRYTYENEGIMHGFFQGIESPLIGAALENAMLFVAYNQFSRFLETYTSLSHIIVILLSGAFAGACASLVLTPVELIKCRLQVINLHSALPQDEDEEAPAVNTTILGTIKAILKERGISGFWQGQSGTFIREFFGSLIWFATYAFMKKFWIMENGGSGQIKSWQLLLSGACAGLAFNASIFPADTVKSIMQTERIGLLEAVSKVKNTYGIAGFYRGLGITLFRAVPANAVVFFTYEKLSLFFGQSPVQT</sequence>
<keyword evidence="7" id="KW-0496">Mitochondrion</keyword>
<feature type="transmembrane region" description="Helical" evidence="11">
    <location>
        <begin position="185"/>
        <end position="203"/>
    </location>
</feature>
<keyword evidence="8 9" id="KW-0472">Membrane</keyword>
<keyword evidence="4 9" id="KW-0812">Transmembrane</keyword>
<dbReference type="PANTHER" id="PTHR45624:SF31">
    <property type="entry name" value="MITOCHONDRIAL ORNITHINE TRANSPORTER 1"/>
    <property type="match status" value="1"/>
</dbReference>
<feature type="repeat" description="Solcar" evidence="9">
    <location>
        <begin position="103"/>
        <end position="201"/>
    </location>
</feature>
<evidence type="ECO:0000256" key="6">
    <source>
        <dbReference type="ARBA" id="ARBA00022989"/>
    </source>
</evidence>
<evidence type="ECO:0000256" key="11">
    <source>
        <dbReference type="SAM" id="Phobius"/>
    </source>
</evidence>
<keyword evidence="6 11" id="KW-1133">Transmembrane helix</keyword>
<evidence type="ECO:0008006" key="14">
    <source>
        <dbReference type="Google" id="ProtNLM"/>
    </source>
</evidence>
<dbReference type="Gene3D" id="1.50.40.10">
    <property type="entry name" value="Mitochondrial carrier domain"/>
    <property type="match status" value="1"/>
</dbReference>
<evidence type="ECO:0000256" key="7">
    <source>
        <dbReference type="ARBA" id="ARBA00023128"/>
    </source>
</evidence>
<evidence type="ECO:0000256" key="1">
    <source>
        <dbReference type="ARBA" id="ARBA00004225"/>
    </source>
</evidence>
<evidence type="ECO:0000313" key="12">
    <source>
        <dbReference type="EMBL" id="CCF58160.1"/>
    </source>
</evidence>
<dbReference type="OrthoDB" id="2139348at2759"/>
<dbReference type="STRING" id="1071382.H2AUW0"/>
<evidence type="ECO:0000256" key="3">
    <source>
        <dbReference type="ARBA" id="ARBA00022448"/>
    </source>
</evidence>
<dbReference type="GO" id="GO:0000064">
    <property type="term" value="F:L-ornithine transmembrane transporter activity"/>
    <property type="evidence" value="ECO:0007669"/>
    <property type="project" value="TreeGrafter"/>
</dbReference>
<evidence type="ECO:0000256" key="5">
    <source>
        <dbReference type="ARBA" id="ARBA00022737"/>
    </source>
</evidence>
<dbReference type="Proteomes" id="UP000005220">
    <property type="component" value="Chromosome 4"/>
</dbReference>
<keyword evidence="3 10" id="KW-0813">Transport</keyword>